<dbReference type="PANTHER" id="PTHR33820:SF4">
    <property type="entry name" value="COILED-COIL DOMAIN-CONTAINING PROTEIN 17"/>
    <property type="match status" value="1"/>
</dbReference>
<dbReference type="InterPro" id="IPR038800">
    <property type="entry name" value="CCDC17"/>
</dbReference>
<comment type="caution">
    <text evidence="1">The sequence shown here is derived from an EMBL/GenBank/DDBJ whole genome shotgun (WGS) entry which is preliminary data.</text>
</comment>
<evidence type="ECO:0000313" key="2">
    <source>
        <dbReference type="Proteomes" id="UP000530263"/>
    </source>
</evidence>
<dbReference type="Proteomes" id="UP000530263">
    <property type="component" value="Unassembled WGS sequence"/>
</dbReference>
<keyword evidence="2" id="KW-1185">Reference proteome</keyword>
<dbReference type="AlphaFoldDB" id="A0A7K4S229"/>
<evidence type="ECO:0000313" key="1">
    <source>
        <dbReference type="EMBL" id="NWQ79728.1"/>
    </source>
</evidence>
<protein>
    <submittedName>
        <fullName evidence="1">CCD17 protein</fullName>
    </submittedName>
</protein>
<dbReference type="EMBL" id="VYZG01001021">
    <property type="protein sequence ID" value="NWQ79728.1"/>
    <property type="molecule type" value="Genomic_DNA"/>
</dbReference>
<dbReference type="OrthoDB" id="289416at2759"/>
<feature type="non-terminal residue" evidence="1">
    <location>
        <position position="140"/>
    </location>
</feature>
<organism evidence="1 2">
    <name type="scientific">Columbina picui</name>
    <name type="common">Picui ground-dove</name>
    <dbReference type="NCBI Taxonomy" id="115618"/>
    <lineage>
        <taxon>Eukaryota</taxon>
        <taxon>Metazoa</taxon>
        <taxon>Chordata</taxon>
        <taxon>Craniata</taxon>
        <taxon>Vertebrata</taxon>
        <taxon>Euteleostomi</taxon>
        <taxon>Archelosauria</taxon>
        <taxon>Archosauria</taxon>
        <taxon>Dinosauria</taxon>
        <taxon>Saurischia</taxon>
        <taxon>Theropoda</taxon>
        <taxon>Coelurosauria</taxon>
        <taxon>Aves</taxon>
        <taxon>Neognathae</taxon>
        <taxon>Neoaves</taxon>
        <taxon>Columbimorphae</taxon>
        <taxon>Columbiformes</taxon>
        <taxon>Columbidae</taxon>
        <taxon>Columbina</taxon>
    </lineage>
</organism>
<gene>
    <name evidence="1" type="primary">Ccdc17</name>
    <name evidence="1" type="ORF">COLPIC_R09932</name>
</gene>
<reference evidence="1 2" key="1">
    <citation type="submission" date="2019-09" db="EMBL/GenBank/DDBJ databases">
        <title>Bird 10,000 Genomes (B10K) Project - Family phase.</title>
        <authorList>
            <person name="Zhang G."/>
        </authorList>
    </citation>
    <scope>NUCLEOTIDE SEQUENCE [LARGE SCALE GENOMIC DNA]</scope>
    <source>
        <strain evidence="1">B10K-DU-021-26</strain>
        <tissue evidence="1">Mixed tissue sample</tissue>
    </source>
</reference>
<feature type="non-terminal residue" evidence="1">
    <location>
        <position position="1"/>
    </location>
</feature>
<proteinExistence type="predicted"/>
<name>A0A7K4S229_COLPI</name>
<dbReference type="PANTHER" id="PTHR33820">
    <property type="entry name" value="COILED-COIL DOMAIN-CONTAINING PROTEIN 17"/>
    <property type="match status" value="1"/>
</dbReference>
<sequence length="140" mass="14923">ALRLSYLCAGGRNPAILEQLLHLQVEATALEKGSRGLCGSRMAEVPPAVPAEPPGTGTRGLDAALLAMELENRQLEDELLALKVGRKRRADAGSQVAQRHAEELAQLQAEVGRLRCHMERTGPQLPPAILPPPVAPPLPP</sequence>
<accession>A0A7K4S229</accession>